<dbReference type="AlphaFoldDB" id="A0A3B0R6D6"/>
<feature type="compositionally biased region" description="Low complexity" evidence="1">
    <location>
        <begin position="142"/>
        <end position="152"/>
    </location>
</feature>
<feature type="compositionally biased region" description="Polar residues" evidence="1">
    <location>
        <begin position="126"/>
        <end position="137"/>
    </location>
</feature>
<name>A0A3B0R6D6_9ZZZZ</name>
<sequence length="152" mass="15967">MFKQAVILALSVSGIAIAVASVWNDGDAPAEEAVAAPAQPVKKVAPTTKPVEEEDYYSDEDSDFVFGEPVTYSEDGKEPANAKSDSKEYKDSTRSPAKSSSYVPPTLAVQPRANKHKSPAEGEPGSKSNPVNAGRQNPTAPPADAVPVARLD</sequence>
<protein>
    <submittedName>
        <fullName evidence="2">Uncharacterized protein</fullName>
    </submittedName>
</protein>
<gene>
    <name evidence="2" type="ORF">MNBD_ALPHA04-2215</name>
</gene>
<accession>A0A3B0R6D6</accession>
<reference evidence="2" key="1">
    <citation type="submission" date="2018-06" db="EMBL/GenBank/DDBJ databases">
        <authorList>
            <person name="Zhirakovskaya E."/>
        </authorList>
    </citation>
    <scope>NUCLEOTIDE SEQUENCE</scope>
</reference>
<feature type="compositionally biased region" description="Basic and acidic residues" evidence="1">
    <location>
        <begin position="74"/>
        <end position="93"/>
    </location>
</feature>
<organism evidence="2">
    <name type="scientific">hydrothermal vent metagenome</name>
    <dbReference type="NCBI Taxonomy" id="652676"/>
    <lineage>
        <taxon>unclassified sequences</taxon>
        <taxon>metagenomes</taxon>
        <taxon>ecological metagenomes</taxon>
    </lineage>
</organism>
<feature type="compositionally biased region" description="Acidic residues" evidence="1">
    <location>
        <begin position="52"/>
        <end position="63"/>
    </location>
</feature>
<evidence type="ECO:0000256" key="1">
    <source>
        <dbReference type="SAM" id="MobiDB-lite"/>
    </source>
</evidence>
<proteinExistence type="predicted"/>
<feature type="compositionally biased region" description="Polar residues" evidence="1">
    <location>
        <begin position="94"/>
        <end position="103"/>
    </location>
</feature>
<dbReference type="EMBL" id="UOEF01000018">
    <property type="protein sequence ID" value="VAV87681.1"/>
    <property type="molecule type" value="Genomic_DNA"/>
</dbReference>
<feature type="region of interest" description="Disordered" evidence="1">
    <location>
        <begin position="40"/>
        <end position="152"/>
    </location>
</feature>
<evidence type="ECO:0000313" key="2">
    <source>
        <dbReference type="EMBL" id="VAV87681.1"/>
    </source>
</evidence>